<evidence type="ECO:0000256" key="6">
    <source>
        <dbReference type="SAM" id="Phobius"/>
    </source>
</evidence>
<feature type="transmembrane region" description="Helical" evidence="6">
    <location>
        <begin position="301"/>
        <end position="325"/>
    </location>
</feature>
<feature type="transmembrane region" description="Helical" evidence="6">
    <location>
        <begin position="7"/>
        <end position="25"/>
    </location>
</feature>
<feature type="transmembrane region" description="Helical" evidence="6">
    <location>
        <begin position="51"/>
        <end position="71"/>
    </location>
</feature>
<protein>
    <submittedName>
        <fullName evidence="8">ABC-2 type transporter</fullName>
    </submittedName>
</protein>
<feature type="transmembrane region" description="Helical" evidence="6">
    <location>
        <begin position="214"/>
        <end position="237"/>
    </location>
</feature>
<dbReference type="Pfam" id="PF12698">
    <property type="entry name" value="ABC2_membrane_3"/>
    <property type="match status" value="1"/>
</dbReference>
<evidence type="ECO:0000313" key="8">
    <source>
        <dbReference type="EMBL" id="EJW92513.1"/>
    </source>
</evidence>
<evidence type="ECO:0000256" key="2">
    <source>
        <dbReference type="ARBA" id="ARBA00022475"/>
    </source>
</evidence>
<evidence type="ECO:0000256" key="1">
    <source>
        <dbReference type="ARBA" id="ARBA00004651"/>
    </source>
</evidence>
<sequence length="326" mass="37302">MFFRGTLIPIYLNSITSQLIFSFFHPPLPFDSYPMFSIFIRELRRLAQHPLYWFCMVLAPIFCYLFFTTLMSRGLPENLPMGLVDEDHTSTTRNLARNLDAFQMSRIVEEYPQVTDARRAMQRGEIYGFYYIPQGTTREAQLQRMPTVSFYTNNSYLVAGSLLYRDMRTMSELASGAASRTVLYAKGATERQAMAYLQPIVIDMHAVHNPWLNYNIYLSNVIIPGMLGIFIFMITVYSLGTELKFGTADELMTRARGSVIAAVTGKLVPQLTIFLLTGTLYVLYLYGYLHFPCHCGIPRMWAIMALYVFACQGLGCLCLPCYLPYV</sequence>
<dbReference type="InterPro" id="IPR013525">
    <property type="entry name" value="ABC2_TM"/>
</dbReference>
<dbReference type="EMBL" id="AMCI01007504">
    <property type="protein sequence ID" value="EJW92513.1"/>
    <property type="molecule type" value="Genomic_DNA"/>
</dbReference>
<dbReference type="PANTHER" id="PTHR30294">
    <property type="entry name" value="MEMBRANE COMPONENT OF ABC TRANSPORTER YHHJ-RELATED"/>
    <property type="match status" value="1"/>
</dbReference>
<comment type="subcellular location">
    <subcellularLocation>
        <location evidence="1">Cell membrane</location>
        <topology evidence="1">Multi-pass membrane protein</topology>
    </subcellularLocation>
</comment>
<evidence type="ECO:0000256" key="3">
    <source>
        <dbReference type="ARBA" id="ARBA00022692"/>
    </source>
</evidence>
<keyword evidence="4 6" id="KW-1133">Transmembrane helix</keyword>
<dbReference type="InterPro" id="IPR051449">
    <property type="entry name" value="ABC-2_transporter_component"/>
</dbReference>
<keyword evidence="3 6" id="KW-0812">Transmembrane</keyword>
<evidence type="ECO:0000256" key="5">
    <source>
        <dbReference type="ARBA" id="ARBA00023136"/>
    </source>
</evidence>
<feature type="transmembrane region" description="Helical" evidence="6">
    <location>
        <begin position="271"/>
        <end position="289"/>
    </location>
</feature>
<keyword evidence="5 6" id="KW-0472">Membrane</keyword>
<proteinExistence type="predicted"/>
<reference evidence="8" key="1">
    <citation type="journal article" date="2012" name="PLoS ONE">
        <title>Gene sets for utilization of primary and secondary nutrition supplies in the distal gut of endangered iberian lynx.</title>
        <authorList>
            <person name="Alcaide M."/>
            <person name="Messina E."/>
            <person name="Richter M."/>
            <person name="Bargiela R."/>
            <person name="Peplies J."/>
            <person name="Huws S.A."/>
            <person name="Newbold C.J."/>
            <person name="Golyshin P.N."/>
            <person name="Simon M.A."/>
            <person name="Lopez G."/>
            <person name="Yakimov M.M."/>
            <person name="Ferrer M."/>
        </authorList>
    </citation>
    <scope>NUCLEOTIDE SEQUENCE</scope>
</reference>
<gene>
    <name evidence="8" type="ORF">EVA_19381</name>
</gene>
<accession>J9FDN2</accession>
<comment type="caution">
    <text evidence="8">The sequence shown here is derived from an EMBL/GenBank/DDBJ whole genome shotgun (WGS) entry which is preliminary data.</text>
</comment>
<dbReference type="GO" id="GO:0140359">
    <property type="term" value="F:ABC-type transporter activity"/>
    <property type="evidence" value="ECO:0007669"/>
    <property type="project" value="InterPro"/>
</dbReference>
<keyword evidence="2" id="KW-1003">Cell membrane</keyword>
<name>J9FDN2_9ZZZZ</name>
<evidence type="ECO:0000259" key="7">
    <source>
        <dbReference type="Pfam" id="PF12698"/>
    </source>
</evidence>
<dbReference type="GO" id="GO:0005886">
    <property type="term" value="C:plasma membrane"/>
    <property type="evidence" value="ECO:0007669"/>
    <property type="project" value="UniProtKB-SubCell"/>
</dbReference>
<evidence type="ECO:0000256" key="4">
    <source>
        <dbReference type="ARBA" id="ARBA00022989"/>
    </source>
</evidence>
<dbReference type="AlphaFoldDB" id="J9FDN2"/>
<dbReference type="Gene3D" id="3.40.1710.10">
    <property type="entry name" value="abc type-2 transporter like domain"/>
    <property type="match status" value="1"/>
</dbReference>
<dbReference type="PANTHER" id="PTHR30294:SF47">
    <property type="entry name" value="INNER MEMBRANE TRANSPORT PERMEASE YHHJ"/>
    <property type="match status" value="1"/>
</dbReference>
<organism evidence="8">
    <name type="scientific">gut metagenome</name>
    <dbReference type="NCBI Taxonomy" id="749906"/>
    <lineage>
        <taxon>unclassified sequences</taxon>
        <taxon>metagenomes</taxon>
        <taxon>organismal metagenomes</taxon>
    </lineage>
</organism>
<feature type="domain" description="ABC-2 type transporter transmembrane" evidence="7">
    <location>
        <begin position="52"/>
        <end position="318"/>
    </location>
</feature>